<evidence type="ECO:0000259" key="11">
    <source>
        <dbReference type="PROSITE" id="PS51755"/>
    </source>
</evidence>
<comment type="function">
    <text evidence="7">May play the central regulatory role in sporulation. It may be an element of the effector pathway responsible for the activation of sporulation genes in response to nutritional stress. Spo0A may act in concert with spo0H (a sigma factor) to control the expression of some genes that are critical to the sporulation process.</text>
</comment>
<dbReference type="Pfam" id="PF00072">
    <property type="entry name" value="Response_reg"/>
    <property type="match status" value="1"/>
</dbReference>
<dbReference type="PROSITE" id="PS51755">
    <property type="entry name" value="OMPR_PHOB"/>
    <property type="match status" value="1"/>
</dbReference>
<dbReference type="PANTHER" id="PTHR48111">
    <property type="entry name" value="REGULATOR OF RPOS"/>
    <property type="match status" value="1"/>
</dbReference>
<dbReference type="SMART" id="SM00862">
    <property type="entry name" value="Trans_reg_C"/>
    <property type="match status" value="1"/>
</dbReference>
<name>A0A2G7HIW6_9CLOT</name>
<keyword evidence="13" id="KW-1185">Reference proteome</keyword>
<dbReference type="SMART" id="SM00448">
    <property type="entry name" value="REC"/>
    <property type="match status" value="1"/>
</dbReference>
<dbReference type="AlphaFoldDB" id="A0A2G7HIW6"/>
<dbReference type="InterPro" id="IPR001867">
    <property type="entry name" value="OmpR/PhoB-type_DNA-bd"/>
</dbReference>
<dbReference type="InterPro" id="IPR011006">
    <property type="entry name" value="CheY-like_superfamily"/>
</dbReference>
<sequence length="233" mass="26523">MDKKAKILVVEDDNDINKLLCSIFENKGYKSRAAFSGTEALMCVENEKWDMILLDLMIPGISGEEAILKIRKITKAPIIIVSAKTSKKTKLELLEKGADDFICKPFDPDEVVARVNSNLRRYLEFSTDKEKKGNILIYKDITLNKESKEVKVGQTIVILTAREFAVLELLLNNPNKVYSKANIFESIWGEEFLGDDNTVNVHVSRVRSKLSRANNNGEDYIETVWAMGYRLRK</sequence>
<dbReference type="PANTHER" id="PTHR48111:SF2">
    <property type="entry name" value="RESPONSE REGULATOR SAER"/>
    <property type="match status" value="1"/>
</dbReference>
<dbReference type="Pfam" id="PF00486">
    <property type="entry name" value="Trans_reg_C"/>
    <property type="match status" value="1"/>
</dbReference>
<evidence type="ECO:0000256" key="4">
    <source>
        <dbReference type="ARBA" id="ARBA00023015"/>
    </source>
</evidence>
<feature type="DNA-binding region" description="OmpR/PhoB-type" evidence="9">
    <location>
        <begin position="133"/>
        <end position="233"/>
    </location>
</feature>
<evidence type="ECO:0000256" key="2">
    <source>
        <dbReference type="ARBA" id="ARBA00022553"/>
    </source>
</evidence>
<evidence type="ECO:0000313" key="12">
    <source>
        <dbReference type="EMBL" id="PIH04656.1"/>
    </source>
</evidence>
<protein>
    <recommendedName>
        <fullName evidence="1">Stage 0 sporulation protein A homolog</fullName>
    </recommendedName>
</protein>
<dbReference type="Gene3D" id="6.10.250.690">
    <property type="match status" value="1"/>
</dbReference>
<evidence type="ECO:0000256" key="7">
    <source>
        <dbReference type="ARBA" id="ARBA00024867"/>
    </source>
</evidence>
<dbReference type="InterPro" id="IPR036388">
    <property type="entry name" value="WH-like_DNA-bd_sf"/>
</dbReference>
<organism evidence="12 13">
    <name type="scientific">Clostridium combesii</name>
    <dbReference type="NCBI Taxonomy" id="39481"/>
    <lineage>
        <taxon>Bacteria</taxon>
        <taxon>Bacillati</taxon>
        <taxon>Bacillota</taxon>
        <taxon>Clostridia</taxon>
        <taxon>Eubacteriales</taxon>
        <taxon>Clostridiaceae</taxon>
        <taxon>Clostridium</taxon>
    </lineage>
</organism>
<dbReference type="GO" id="GO:0000156">
    <property type="term" value="F:phosphorelay response regulator activity"/>
    <property type="evidence" value="ECO:0007669"/>
    <property type="project" value="TreeGrafter"/>
</dbReference>
<keyword evidence="5 9" id="KW-0238">DNA-binding</keyword>
<evidence type="ECO:0000256" key="5">
    <source>
        <dbReference type="ARBA" id="ARBA00023125"/>
    </source>
</evidence>
<reference evidence="12 13" key="1">
    <citation type="submission" date="2017-10" db="EMBL/GenBank/DDBJ databases">
        <title>Reclassification of Eubacterium combesii and discrepancies in the nomenclature of botulinum neurotoxin producing clostridia. Request for an Opinion.</title>
        <authorList>
            <person name="Dobritsa A.P."/>
            <person name="Kutumbaka K.K."/>
            <person name="Samadpour M."/>
        </authorList>
    </citation>
    <scope>NUCLEOTIDE SEQUENCE [LARGE SCALE GENOMIC DNA]</scope>
    <source>
        <strain evidence="12 13">DSM 20696</strain>
    </source>
</reference>
<dbReference type="Gene3D" id="1.10.10.10">
    <property type="entry name" value="Winged helix-like DNA-binding domain superfamily/Winged helix DNA-binding domain"/>
    <property type="match status" value="1"/>
</dbReference>
<feature type="domain" description="Response regulatory" evidence="10">
    <location>
        <begin position="6"/>
        <end position="119"/>
    </location>
</feature>
<dbReference type="CDD" id="cd00383">
    <property type="entry name" value="trans_reg_C"/>
    <property type="match status" value="1"/>
</dbReference>
<dbReference type="GO" id="GO:0006355">
    <property type="term" value="P:regulation of DNA-templated transcription"/>
    <property type="evidence" value="ECO:0007669"/>
    <property type="project" value="InterPro"/>
</dbReference>
<accession>A0A2G7HIW6</accession>
<keyword evidence="2 8" id="KW-0597">Phosphoprotein</keyword>
<dbReference type="EMBL" id="PEIK01000005">
    <property type="protein sequence ID" value="PIH04656.1"/>
    <property type="molecule type" value="Genomic_DNA"/>
</dbReference>
<evidence type="ECO:0000256" key="9">
    <source>
        <dbReference type="PROSITE-ProRule" id="PRU01091"/>
    </source>
</evidence>
<dbReference type="GO" id="GO:0000976">
    <property type="term" value="F:transcription cis-regulatory region binding"/>
    <property type="evidence" value="ECO:0007669"/>
    <property type="project" value="TreeGrafter"/>
</dbReference>
<evidence type="ECO:0000313" key="13">
    <source>
        <dbReference type="Proteomes" id="UP000231322"/>
    </source>
</evidence>
<dbReference type="GO" id="GO:0005829">
    <property type="term" value="C:cytosol"/>
    <property type="evidence" value="ECO:0007669"/>
    <property type="project" value="TreeGrafter"/>
</dbReference>
<comment type="caution">
    <text evidence="12">The sequence shown here is derived from an EMBL/GenBank/DDBJ whole genome shotgun (WGS) entry which is preliminary data.</text>
</comment>
<dbReference type="InterPro" id="IPR001789">
    <property type="entry name" value="Sig_transdc_resp-reg_receiver"/>
</dbReference>
<dbReference type="Gene3D" id="3.40.50.2300">
    <property type="match status" value="1"/>
</dbReference>
<evidence type="ECO:0000256" key="1">
    <source>
        <dbReference type="ARBA" id="ARBA00018672"/>
    </source>
</evidence>
<feature type="modified residue" description="4-aspartylphosphate" evidence="8">
    <location>
        <position position="55"/>
    </location>
</feature>
<dbReference type="PROSITE" id="PS50110">
    <property type="entry name" value="RESPONSE_REGULATORY"/>
    <property type="match status" value="1"/>
</dbReference>
<proteinExistence type="predicted"/>
<dbReference type="FunFam" id="1.10.10.10:FF:000018">
    <property type="entry name" value="DNA-binding response regulator ResD"/>
    <property type="match status" value="1"/>
</dbReference>
<keyword evidence="6" id="KW-0804">Transcription</keyword>
<evidence type="ECO:0000256" key="6">
    <source>
        <dbReference type="ARBA" id="ARBA00023163"/>
    </source>
</evidence>
<dbReference type="Proteomes" id="UP000231322">
    <property type="component" value="Unassembled WGS sequence"/>
</dbReference>
<dbReference type="SUPFAM" id="SSF52172">
    <property type="entry name" value="CheY-like"/>
    <property type="match status" value="1"/>
</dbReference>
<dbReference type="RefSeq" id="WP_099839197.1">
    <property type="nucleotide sequence ID" value="NZ_PEIK01000005.1"/>
</dbReference>
<evidence type="ECO:0000259" key="10">
    <source>
        <dbReference type="PROSITE" id="PS50110"/>
    </source>
</evidence>
<keyword evidence="3" id="KW-0902">Two-component regulatory system</keyword>
<feature type="domain" description="OmpR/PhoB-type" evidence="11">
    <location>
        <begin position="133"/>
        <end position="233"/>
    </location>
</feature>
<dbReference type="InterPro" id="IPR039420">
    <property type="entry name" value="WalR-like"/>
</dbReference>
<keyword evidence="4" id="KW-0805">Transcription regulation</keyword>
<dbReference type="GO" id="GO:0032993">
    <property type="term" value="C:protein-DNA complex"/>
    <property type="evidence" value="ECO:0007669"/>
    <property type="project" value="TreeGrafter"/>
</dbReference>
<evidence type="ECO:0000256" key="3">
    <source>
        <dbReference type="ARBA" id="ARBA00023012"/>
    </source>
</evidence>
<gene>
    <name evidence="12" type="ORF">CS538_08660</name>
</gene>
<evidence type="ECO:0000256" key="8">
    <source>
        <dbReference type="PROSITE-ProRule" id="PRU00169"/>
    </source>
</evidence>